<name>A0A9X0BQ74_9EURO</name>
<dbReference type="AlphaFoldDB" id="A0A9X0BQ74"/>
<proteinExistence type="predicted"/>
<dbReference type="EMBL" id="JAPWDO010000003">
    <property type="protein sequence ID" value="KAJ5478685.1"/>
    <property type="molecule type" value="Genomic_DNA"/>
</dbReference>
<protein>
    <submittedName>
        <fullName evidence="1">Uncharacterized protein</fullName>
    </submittedName>
</protein>
<reference evidence="1" key="1">
    <citation type="submission" date="2022-12" db="EMBL/GenBank/DDBJ databases">
        <authorList>
            <person name="Petersen C."/>
        </authorList>
    </citation>
    <scope>NUCLEOTIDE SEQUENCE</scope>
    <source>
        <strain evidence="1">IBT 17660</strain>
    </source>
</reference>
<keyword evidence="2" id="KW-1185">Reference proteome</keyword>
<sequence>MICEYESEFKAEELNSQLVPSPELISLSPPVQTDLNGAETHLTAVGCKLHGVEAAVPIQSETSMPE</sequence>
<comment type="caution">
    <text evidence="1">The sequence shown here is derived from an EMBL/GenBank/DDBJ whole genome shotgun (WGS) entry which is preliminary data.</text>
</comment>
<evidence type="ECO:0000313" key="1">
    <source>
        <dbReference type="EMBL" id="KAJ5478685.1"/>
    </source>
</evidence>
<organism evidence="1 2">
    <name type="scientific">Penicillium desertorum</name>
    <dbReference type="NCBI Taxonomy" id="1303715"/>
    <lineage>
        <taxon>Eukaryota</taxon>
        <taxon>Fungi</taxon>
        <taxon>Dikarya</taxon>
        <taxon>Ascomycota</taxon>
        <taxon>Pezizomycotina</taxon>
        <taxon>Eurotiomycetes</taxon>
        <taxon>Eurotiomycetidae</taxon>
        <taxon>Eurotiales</taxon>
        <taxon>Aspergillaceae</taxon>
        <taxon>Penicillium</taxon>
    </lineage>
</organism>
<dbReference type="OrthoDB" id="10568513at2759"/>
<dbReference type="Proteomes" id="UP001147760">
    <property type="component" value="Unassembled WGS sequence"/>
</dbReference>
<evidence type="ECO:0000313" key="2">
    <source>
        <dbReference type="Proteomes" id="UP001147760"/>
    </source>
</evidence>
<accession>A0A9X0BQ74</accession>
<reference evidence="1" key="2">
    <citation type="journal article" date="2023" name="IMA Fungus">
        <title>Comparative genomic study of the Penicillium genus elucidates a diverse pangenome and 15 lateral gene transfer events.</title>
        <authorList>
            <person name="Petersen C."/>
            <person name="Sorensen T."/>
            <person name="Nielsen M.R."/>
            <person name="Sondergaard T.E."/>
            <person name="Sorensen J.L."/>
            <person name="Fitzpatrick D.A."/>
            <person name="Frisvad J.C."/>
            <person name="Nielsen K.L."/>
        </authorList>
    </citation>
    <scope>NUCLEOTIDE SEQUENCE</scope>
    <source>
        <strain evidence="1">IBT 17660</strain>
    </source>
</reference>
<gene>
    <name evidence="1" type="ORF">N7530_004194</name>
</gene>